<keyword evidence="6" id="KW-1185">Reference proteome</keyword>
<dbReference type="Pfam" id="PF13391">
    <property type="entry name" value="HNH_2"/>
    <property type="match status" value="1"/>
</dbReference>
<dbReference type="Proteomes" id="UP001610444">
    <property type="component" value="Unassembled WGS sequence"/>
</dbReference>
<dbReference type="PANTHER" id="PTHR19375">
    <property type="entry name" value="HEAT SHOCK PROTEIN 70KDA"/>
    <property type="match status" value="1"/>
</dbReference>
<dbReference type="InterPro" id="IPR043129">
    <property type="entry name" value="ATPase_NBD"/>
</dbReference>
<dbReference type="SUPFAM" id="SSF53067">
    <property type="entry name" value="Actin-like ATPase domain"/>
    <property type="match status" value="1"/>
</dbReference>
<keyword evidence="2 3" id="KW-0067">ATP-binding</keyword>
<dbReference type="Gene3D" id="3.30.420.40">
    <property type="match status" value="2"/>
</dbReference>
<dbReference type="GeneID" id="98159573"/>
<dbReference type="RefSeq" id="XP_070903758.1">
    <property type="nucleotide sequence ID" value="XM_071044409.1"/>
</dbReference>
<dbReference type="EMBL" id="JBFXLR010000004">
    <property type="protein sequence ID" value="KAL2858794.1"/>
    <property type="molecule type" value="Genomic_DNA"/>
</dbReference>
<accession>A0ABR4L3N9</accession>
<evidence type="ECO:0000259" key="4">
    <source>
        <dbReference type="Pfam" id="PF13391"/>
    </source>
</evidence>
<keyword evidence="1 3" id="KW-0547">Nucleotide-binding</keyword>
<evidence type="ECO:0000256" key="2">
    <source>
        <dbReference type="ARBA" id="ARBA00022840"/>
    </source>
</evidence>
<name>A0ABR4L3N9_9EURO</name>
<feature type="domain" description="HNH nuclease" evidence="4">
    <location>
        <begin position="158"/>
        <end position="243"/>
    </location>
</feature>
<comment type="similarity">
    <text evidence="3">Belongs to the heat shock protein 70 family.</text>
</comment>
<dbReference type="Pfam" id="PF00012">
    <property type="entry name" value="HSP70"/>
    <property type="match status" value="1"/>
</dbReference>
<proteinExistence type="inferred from homology"/>
<evidence type="ECO:0000313" key="6">
    <source>
        <dbReference type="Proteomes" id="UP001610444"/>
    </source>
</evidence>
<comment type="caution">
    <text evidence="5">The sequence shown here is derived from an EMBL/GenBank/DDBJ whole genome shotgun (WGS) entry which is preliminary data.</text>
</comment>
<dbReference type="InterPro" id="IPR003615">
    <property type="entry name" value="HNH_nuc"/>
</dbReference>
<reference evidence="5 6" key="1">
    <citation type="submission" date="2024-07" db="EMBL/GenBank/DDBJ databases">
        <title>Section-level genome sequencing and comparative genomics of Aspergillus sections Usti and Cavernicolus.</title>
        <authorList>
            <consortium name="Lawrence Berkeley National Laboratory"/>
            <person name="Nybo J.L."/>
            <person name="Vesth T.C."/>
            <person name="Theobald S."/>
            <person name="Frisvad J.C."/>
            <person name="Larsen T.O."/>
            <person name="Kjaerboelling I."/>
            <person name="Rothschild-Mancinelli K."/>
            <person name="Lyhne E.K."/>
            <person name="Kogle M.E."/>
            <person name="Barry K."/>
            <person name="Clum A."/>
            <person name="Na H."/>
            <person name="Ledsgaard L."/>
            <person name="Lin J."/>
            <person name="Lipzen A."/>
            <person name="Kuo A."/>
            <person name="Riley R."/>
            <person name="Mondo S."/>
            <person name="LaButti K."/>
            <person name="Haridas S."/>
            <person name="Pangalinan J."/>
            <person name="Salamov A.A."/>
            <person name="Simmons B.A."/>
            <person name="Magnuson J.K."/>
            <person name="Chen J."/>
            <person name="Drula E."/>
            <person name="Henrissat B."/>
            <person name="Wiebenga A."/>
            <person name="Lubbers R.J."/>
            <person name="Gomes A.C."/>
            <person name="Macurrencykelacurrency M.R."/>
            <person name="Stajich J."/>
            <person name="Grigoriev I.V."/>
            <person name="Mortensen U.H."/>
            <person name="De vries R.P."/>
            <person name="Baker S.E."/>
            <person name="Andersen M.R."/>
        </authorList>
    </citation>
    <scope>NUCLEOTIDE SEQUENCE [LARGE SCALE GENOMIC DNA]</scope>
    <source>
        <strain evidence="5 6">CBS 756.74</strain>
    </source>
</reference>
<sequence length="768" mass="85721">MALFDPPPETQILHRNAHIFAGNGDYLGGLSVNDPPQVSNTALYRICIHFINFPPSAQPNEWNIHRITASNEFDPAPIPRASSSPFQQGRYAILSPSAHPIPLSISAEPALHRLQTPEPPAPRGPDDPYIPNVRPSDPEYPRNKLHFEERLIARDRGCAITGECELPGERLFQLKATHIFPLSMREAWVRNGYGSSWIREDPDDYDAEGNSLAEPDKLFSPQNGLLLDVAAKLDWDVFRVTVDPDNGYRSVTFCRDKRGYGGKPLNPTATDETRLDRVSDECLRWHFHQSILTVVRGLSELMWDQDVMYENAYETGEYDEEDLNNERESVLTCSRAHVETDLDLRRSPHQLGKSVEEDIIRSKSPDLDYAYTPDQIYAVVLKELHDLAETRIGPNITGAIVTVPLYFRDIDREHLRLAGERIGLPVIRQIPEQNSIILSLGLDKLSYATDRYVLHMYAESTVVEFSVLEIYTGMIDRLATTSADMGYRNRDEIYSPVVDQVLASANLKRDDITDFIIHGTSYYDVDQSLRSYFANARVANVERVGDAGIWGSTLVAGWMSGEGGNNWVPCCYATRRPPLWVANGSGGSVQILNECRTLPTYQNTIVDLSCRDNTATVNVYMRGVPCVDYDAMYELGNAYVPEPSGGDTLLAEFGINAVCGAGNPAKVDIEVFTSRTGVLKIKAVGVDRSAGEGKTLTITDPHFACGDDKRHLDREYTITQGAGLKTEYDMSLKELVAVGRDQKAVDAFEEYVPGHAVDDDDENGYEDE</sequence>
<evidence type="ECO:0000256" key="3">
    <source>
        <dbReference type="RuleBase" id="RU003322"/>
    </source>
</evidence>
<evidence type="ECO:0000313" key="5">
    <source>
        <dbReference type="EMBL" id="KAL2858794.1"/>
    </source>
</evidence>
<organism evidence="5 6">
    <name type="scientific">Aspergillus pseudodeflectus</name>
    <dbReference type="NCBI Taxonomy" id="176178"/>
    <lineage>
        <taxon>Eukaryota</taxon>
        <taxon>Fungi</taxon>
        <taxon>Dikarya</taxon>
        <taxon>Ascomycota</taxon>
        <taxon>Pezizomycotina</taxon>
        <taxon>Eurotiomycetes</taxon>
        <taxon>Eurotiomycetidae</taxon>
        <taxon>Eurotiales</taxon>
        <taxon>Aspergillaceae</taxon>
        <taxon>Aspergillus</taxon>
        <taxon>Aspergillus subgen. Nidulantes</taxon>
    </lineage>
</organism>
<evidence type="ECO:0000256" key="1">
    <source>
        <dbReference type="ARBA" id="ARBA00022741"/>
    </source>
</evidence>
<gene>
    <name evidence="5" type="ORF">BJX68DRAFT_262331</name>
</gene>
<dbReference type="InterPro" id="IPR013126">
    <property type="entry name" value="Hsp_70_fam"/>
</dbReference>
<protein>
    <submittedName>
        <fullName evidence="5">Hsp70 protein-domain-containing protein</fullName>
    </submittedName>
</protein>